<dbReference type="InterPro" id="IPR006390">
    <property type="entry name" value="DHP_synth_dom"/>
</dbReference>
<evidence type="ECO:0000313" key="27">
    <source>
        <dbReference type="EMBL" id="KIV89651.1"/>
    </source>
</evidence>
<comment type="similarity">
    <text evidence="22">In the central section; belongs to the HPPK family.</text>
</comment>
<comment type="similarity">
    <text evidence="9">In the C-terminal section; belongs to the DHPS family.</text>
</comment>
<dbReference type="PANTHER" id="PTHR20941">
    <property type="entry name" value="FOLATE SYNTHESIS PROTEINS"/>
    <property type="match status" value="1"/>
</dbReference>
<protein>
    <recommendedName>
        <fullName evidence="23">Folic acid synthesis protein FOL1</fullName>
        <ecNumber evidence="10">2.5.1.15</ecNumber>
        <ecNumber evidence="12">2.7.6.3</ecNumber>
        <ecNumber evidence="11">4.1.2.25</ecNumber>
    </recommendedName>
    <alternativeName>
        <fullName evidence="24">Folic acid synthesis protein fol1</fullName>
    </alternativeName>
</protein>
<dbReference type="GO" id="GO:0005740">
    <property type="term" value="C:mitochondrial envelope"/>
    <property type="evidence" value="ECO:0007669"/>
    <property type="project" value="TreeGrafter"/>
</dbReference>
<accession>A0A0D1XNG0</accession>
<proteinExistence type="inferred from homology"/>
<dbReference type="SUPFAM" id="SSF55083">
    <property type="entry name" value="6-hydroxymethyl-7,8-dihydropterin pyrophosphokinase, HPPK"/>
    <property type="match status" value="1"/>
</dbReference>
<comment type="catalytic activity">
    <reaction evidence="1">
        <text>(7,8-dihydropterin-6-yl)methyl diphosphate + 4-aminobenzoate = 7,8-dihydropteroate + diphosphate</text>
        <dbReference type="Rhea" id="RHEA:19949"/>
        <dbReference type="ChEBI" id="CHEBI:17836"/>
        <dbReference type="ChEBI" id="CHEBI:17839"/>
        <dbReference type="ChEBI" id="CHEBI:33019"/>
        <dbReference type="ChEBI" id="CHEBI:72950"/>
        <dbReference type="EC" id="2.5.1.15"/>
    </reaction>
</comment>
<dbReference type="EMBL" id="KN847524">
    <property type="protein sequence ID" value="KIV89651.1"/>
    <property type="molecule type" value="Genomic_DNA"/>
</dbReference>
<keyword evidence="17" id="KW-0067">ATP-binding</keyword>
<reference evidence="27 28" key="1">
    <citation type="submission" date="2015-01" db="EMBL/GenBank/DDBJ databases">
        <title>The Genome Sequence of Exophiala mesophila CBS40295.</title>
        <authorList>
            <consortium name="The Broad Institute Genomics Platform"/>
            <person name="Cuomo C."/>
            <person name="de Hoog S."/>
            <person name="Gorbushina A."/>
            <person name="Stielow B."/>
            <person name="Teixiera M."/>
            <person name="Abouelleil A."/>
            <person name="Chapman S.B."/>
            <person name="Priest M."/>
            <person name="Young S.K."/>
            <person name="Wortman J."/>
            <person name="Nusbaum C."/>
            <person name="Birren B."/>
        </authorList>
    </citation>
    <scope>NUCLEOTIDE SEQUENCE [LARGE SCALE GENOMIC DNA]</scope>
    <source>
        <strain evidence="27 28">CBS 40295</strain>
    </source>
</reference>
<evidence type="ECO:0000256" key="5">
    <source>
        <dbReference type="ARBA" id="ARBA00004763"/>
    </source>
</evidence>
<dbReference type="SUPFAM" id="SSF51717">
    <property type="entry name" value="Dihydropteroate synthetase-like"/>
    <property type="match status" value="1"/>
</dbReference>
<comment type="cofactor">
    <cofactor evidence="4">
        <name>Mg(2+)</name>
        <dbReference type="ChEBI" id="CHEBI:18420"/>
    </cofactor>
</comment>
<evidence type="ECO:0000256" key="22">
    <source>
        <dbReference type="ARBA" id="ARBA00061548"/>
    </source>
</evidence>
<keyword evidence="15" id="KW-0547">Nucleotide-binding</keyword>
<evidence type="ECO:0000256" key="9">
    <source>
        <dbReference type="ARBA" id="ARBA00009951"/>
    </source>
</evidence>
<evidence type="ECO:0000256" key="2">
    <source>
        <dbReference type="ARBA" id="ARBA00000198"/>
    </source>
</evidence>
<organism evidence="27 28">
    <name type="scientific">Exophiala mesophila</name>
    <name type="common">Black yeast-like fungus</name>
    <dbReference type="NCBI Taxonomy" id="212818"/>
    <lineage>
        <taxon>Eukaryota</taxon>
        <taxon>Fungi</taxon>
        <taxon>Dikarya</taxon>
        <taxon>Ascomycota</taxon>
        <taxon>Pezizomycotina</taxon>
        <taxon>Eurotiomycetes</taxon>
        <taxon>Chaetothyriomycetidae</taxon>
        <taxon>Chaetothyriales</taxon>
        <taxon>Herpotrichiellaceae</taxon>
        <taxon>Exophiala</taxon>
    </lineage>
</organism>
<evidence type="ECO:0000256" key="18">
    <source>
        <dbReference type="ARBA" id="ARBA00022842"/>
    </source>
</evidence>
<comment type="catalytic activity">
    <reaction evidence="3">
        <text>7,8-dihydroneopterin = 6-hydroxymethyl-7,8-dihydropterin + glycolaldehyde</text>
        <dbReference type="Rhea" id="RHEA:10540"/>
        <dbReference type="ChEBI" id="CHEBI:17001"/>
        <dbReference type="ChEBI" id="CHEBI:17071"/>
        <dbReference type="ChEBI" id="CHEBI:44841"/>
        <dbReference type="EC" id="4.1.2.25"/>
    </reaction>
</comment>
<evidence type="ECO:0000313" key="28">
    <source>
        <dbReference type="Proteomes" id="UP000054302"/>
    </source>
</evidence>
<keyword evidence="20" id="KW-0511">Multifunctional enzyme</keyword>
<evidence type="ECO:0000256" key="8">
    <source>
        <dbReference type="ARBA" id="ARBA00009640"/>
    </source>
</evidence>
<dbReference type="EC" id="2.5.1.15" evidence="10"/>
<evidence type="ECO:0000256" key="6">
    <source>
        <dbReference type="ARBA" id="ARBA00005013"/>
    </source>
</evidence>
<dbReference type="Proteomes" id="UP000054302">
    <property type="component" value="Unassembled WGS sequence"/>
</dbReference>
<dbReference type="Gene3D" id="3.20.20.20">
    <property type="entry name" value="Dihydropteroate synthase-like"/>
    <property type="match status" value="1"/>
</dbReference>
<dbReference type="EC" id="2.7.6.3" evidence="12"/>
<dbReference type="InterPro" id="IPR000550">
    <property type="entry name" value="Hppk"/>
</dbReference>
<dbReference type="GO" id="GO:0004156">
    <property type="term" value="F:dihydropteroate synthase activity"/>
    <property type="evidence" value="ECO:0007669"/>
    <property type="project" value="UniProtKB-EC"/>
</dbReference>
<evidence type="ECO:0000256" key="4">
    <source>
        <dbReference type="ARBA" id="ARBA00001946"/>
    </source>
</evidence>
<dbReference type="GO" id="GO:0046654">
    <property type="term" value="P:tetrahydrofolate biosynthetic process"/>
    <property type="evidence" value="ECO:0007669"/>
    <property type="project" value="UniProtKB-UniPathway"/>
</dbReference>
<dbReference type="InterPro" id="IPR045031">
    <property type="entry name" value="DHP_synth-like"/>
</dbReference>
<evidence type="ECO:0000256" key="25">
    <source>
        <dbReference type="SAM" id="MobiDB-lite"/>
    </source>
</evidence>
<dbReference type="OMA" id="NIPHKLM"/>
<dbReference type="HOGENOM" id="CLU_008023_2_1_1"/>
<evidence type="ECO:0000256" key="3">
    <source>
        <dbReference type="ARBA" id="ARBA00001353"/>
    </source>
</evidence>
<evidence type="ECO:0000256" key="15">
    <source>
        <dbReference type="ARBA" id="ARBA00022741"/>
    </source>
</evidence>
<comment type="pathway">
    <text evidence="5">Cofactor biosynthesis; tetrahydrofolate biosynthesis; 7,8-dihydrofolate from 2-amino-4-hydroxy-6-hydroxymethyl-7,8-dihydropteridine diphosphate and 4-aminobenzoate: step 1/2.</text>
</comment>
<evidence type="ECO:0000256" key="11">
    <source>
        <dbReference type="ARBA" id="ARBA00013043"/>
    </source>
</evidence>
<dbReference type="NCBIfam" id="TIGR01498">
    <property type="entry name" value="folK"/>
    <property type="match status" value="1"/>
</dbReference>
<keyword evidence="28" id="KW-1185">Reference proteome</keyword>
<sequence length="599" mass="66266">MSLKLKPYEVISFHPCFLTKIPRLAPSRGKTSHRGIQQRQYVNCPRILTNRPLTTVRTLVRGSPRIMCSRPYSKPADTNMPQLSFSEGGLHRAVISFGSNLTKESRITNIESALKHIKDSGLQITKTSHLYETKPMYYDDQEAFLNGVCEVETTLPPLDLLDLLQGIESRLGRVRSIRNGPRTIDLDVLLYDNDHIKHDRLHVPHPLMLEREFVLRPLCDILPDLILPPSFSPNASTRSIRQHFESLTPKDPTMSSVTVMGIGSAHGHGGLIRSQDPNRRTLVMAILNATPDSFSNTKLSNFESSPSARRQHLDQIITAGLDILDIGGQSTRPGATFISAEEELARVMPWITAMRAQSCHAAIPISVDTFHSLVARESIRAGADIINDVSAGTLDDRMLATVAELGKTIILMHMRGNPQTMTTLTDYPEGVVTGVRQELAQRVKDALAAGIYPWRIILDPGIGFAKDEGQNLELLRHLHVLRKPPLDGIDDLSNFAWLVGTSRKGFIGKITDISEPDQRQYGTAATVIASIAGGADMVRVHDIYPMAQVVRMSDAIYRRRDSSYNTRPASADDHGAESDTSSFVLGDQQIDAAKNSKVK</sequence>
<evidence type="ECO:0000256" key="1">
    <source>
        <dbReference type="ARBA" id="ARBA00000012"/>
    </source>
</evidence>
<dbReference type="PROSITE" id="PS00794">
    <property type="entry name" value="HPPK"/>
    <property type="match status" value="1"/>
</dbReference>
<dbReference type="InterPro" id="IPR035907">
    <property type="entry name" value="Hppk_sf"/>
</dbReference>
<dbReference type="GO" id="GO:0004150">
    <property type="term" value="F:dihydroneopterin aldolase activity"/>
    <property type="evidence" value="ECO:0007669"/>
    <property type="project" value="UniProtKB-EC"/>
</dbReference>
<name>A0A0D1XNG0_EXOME</name>
<comment type="pathway">
    <text evidence="6">Cofactor biosynthesis; tetrahydrofolate biosynthesis; 2-amino-4-hydroxy-6-hydroxymethyl-7,8-dihydropteridine diphosphate from 7,8-dihydroneopterin triphosphate: step 3/4.</text>
</comment>
<dbReference type="GO" id="GO:0005524">
    <property type="term" value="F:ATP binding"/>
    <property type="evidence" value="ECO:0007669"/>
    <property type="project" value="UniProtKB-KW"/>
</dbReference>
<dbReference type="Gene3D" id="3.30.70.560">
    <property type="entry name" value="7,8-Dihydro-6-hydroxymethylpterin-pyrophosphokinase HPPK"/>
    <property type="match status" value="1"/>
</dbReference>
<evidence type="ECO:0000256" key="19">
    <source>
        <dbReference type="ARBA" id="ARBA00022909"/>
    </source>
</evidence>
<dbReference type="GO" id="GO:0046872">
    <property type="term" value="F:metal ion binding"/>
    <property type="evidence" value="ECO:0007669"/>
    <property type="project" value="UniProtKB-KW"/>
</dbReference>
<evidence type="ECO:0000256" key="16">
    <source>
        <dbReference type="ARBA" id="ARBA00022777"/>
    </source>
</evidence>
<dbReference type="AlphaFoldDB" id="A0A0D1XNG0"/>
<evidence type="ECO:0000256" key="21">
    <source>
        <dbReference type="ARBA" id="ARBA00058009"/>
    </source>
</evidence>
<evidence type="ECO:0000256" key="14">
    <source>
        <dbReference type="ARBA" id="ARBA00022723"/>
    </source>
</evidence>
<dbReference type="CDD" id="cd00739">
    <property type="entry name" value="DHPS"/>
    <property type="match status" value="1"/>
</dbReference>
<dbReference type="OrthoDB" id="615426at2759"/>
<dbReference type="RefSeq" id="XP_016221225.1">
    <property type="nucleotide sequence ID" value="XM_016371893.1"/>
</dbReference>
<dbReference type="UniPathway" id="UPA00077">
    <property type="reaction ID" value="UER00155"/>
</dbReference>
<comment type="function">
    <text evidence="21">Catalyzes three sequential steps of tetrahydrofolate biosynthesis.</text>
</comment>
<dbReference type="InterPro" id="IPR011005">
    <property type="entry name" value="Dihydropteroate_synth-like_sf"/>
</dbReference>
<evidence type="ECO:0000256" key="20">
    <source>
        <dbReference type="ARBA" id="ARBA00023268"/>
    </source>
</evidence>
<feature type="domain" description="Pterin-binding" evidence="26">
    <location>
        <begin position="281"/>
        <end position="551"/>
    </location>
</feature>
<dbReference type="EC" id="4.1.2.25" evidence="11"/>
<feature type="region of interest" description="Disordered" evidence="25">
    <location>
        <begin position="564"/>
        <end position="599"/>
    </location>
</feature>
<dbReference type="PROSITE" id="PS50972">
    <property type="entry name" value="PTERIN_BINDING"/>
    <property type="match status" value="1"/>
</dbReference>
<dbReference type="PANTHER" id="PTHR20941:SF1">
    <property type="entry name" value="FOLIC ACID SYNTHESIS PROTEIN FOL1"/>
    <property type="match status" value="1"/>
</dbReference>
<comment type="pathway">
    <text evidence="7">Cofactor biosynthesis; tetrahydrofolate biosynthesis; 2-amino-4-hydroxy-6-hydroxymethyl-7,8-dihydropteridine diphosphate from 7,8-dihydroneopterin triphosphate: step 4/4.</text>
</comment>
<evidence type="ECO:0000256" key="23">
    <source>
        <dbReference type="ARBA" id="ARBA00067568"/>
    </source>
</evidence>
<evidence type="ECO:0000256" key="24">
    <source>
        <dbReference type="ARBA" id="ARBA00068111"/>
    </source>
</evidence>
<dbReference type="InterPro" id="IPR000489">
    <property type="entry name" value="Pterin-binding_dom"/>
</dbReference>
<dbReference type="GO" id="GO:0003848">
    <property type="term" value="F:2-amino-4-hydroxy-6-hydroxymethyldihydropteridine diphosphokinase activity"/>
    <property type="evidence" value="ECO:0007669"/>
    <property type="project" value="UniProtKB-EC"/>
</dbReference>
<keyword evidence="18" id="KW-0460">Magnesium</keyword>
<dbReference type="NCBIfam" id="TIGR01496">
    <property type="entry name" value="DHPS"/>
    <property type="match status" value="1"/>
</dbReference>
<evidence type="ECO:0000256" key="17">
    <source>
        <dbReference type="ARBA" id="ARBA00022840"/>
    </source>
</evidence>
<keyword evidence="14" id="KW-0479">Metal-binding</keyword>
<evidence type="ECO:0000256" key="10">
    <source>
        <dbReference type="ARBA" id="ARBA00012458"/>
    </source>
</evidence>
<dbReference type="GeneID" id="27324881"/>
<keyword evidence="16" id="KW-0418">Kinase</keyword>
<comment type="catalytic activity">
    <reaction evidence="2">
        <text>6-hydroxymethyl-7,8-dihydropterin + ATP = (7,8-dihydropterin-6-yl)methyl diphosphate + AMP + H(+)</text>
        <dbReference type="Rhea" id="RHEA:11412"/>
        <dbReference type="ChEBI" id="CHEBI:15378"/>
        <dbReference type="ChEBI" id="CHEBI:30616"/>
        <dbReference type="ChEBI" id="CHEBI:44841"/>
        <dbReference type="ChEBI" id="CHEBI:72950"/>
        <dbReference type="ChEBI" id="CHEBI:456215"/>
        <dbReference type="EC" id="2.7.6.3"/>
    </reaction>
</comment>
<dbReference type="GO" id="GO:0046656">
    <property type="term" value="P:folic acid biosynthetic process"/>
    <property type="evidence" value="ECO:0007669"/>
    <property type="project" value="UniProtKB-KW"/>
</dbReference>
<evidence type="ECO:0000259" key="26">
    <source>
        <dbReference type="PROSITE" id="PS50972"/>
    </source>
</evidence>
<dbReference type="VEuPathDB" id="FungiDB:PV10_07036"/>
<evidence type="ECO:0000256" key="12">
    <source>
        <dbReference type="ARBA" id="ARBA00013253"/>
    </source>
</evidence>
<keyword evidence="13" id="KW-0808">Transferase</keyword>
<dbReference type="STRING" id="212818.A0A0D1XNG0"/>
<gene>
    <name evidence="27" type="ORF">PV10_07036</name>
</gene>
<comment type="similarity">
    <text evidence="8">In the N-terminal section; belongs to the DHNA family.</text>
</comment>
<dbReference type="FunFam" id="3.20.20.20:FF:000006">
    <property type="entry name" value="Dihydropteroate synthase"/>
    <property type="match status" value="1"/>
</dbReference>
<keyword evidence="19" id="KW-0289">Folate biosynthesis</keyword>
<evidence type="ECO:0000256" key="13">
    <source>
        <dbReference type="ARBA" id="ARBA00022679"/>
    </source>
</evidence>
<dbReference type="Pfam" id="PF01288">
    <property type="entry name" value="HPPK"/>
    <property type="match status" value="1"/>
</dbReference>
<evidence type="ECO:0000256" key="7">
    <source>
        <dbReference type="ARBA" id="ARBA00005051"/>
    </source>
</evidence>
<dbReference type="GO" id="GO:0016301">
    <property type="term" value="F:kinase activity"/>
    <property type="evidence" value="ECO:0007669"/>
    <property type="project" value="UniProtKB-KW"/>
</dbReference>
<dbReference type="CDD" id="cd00483">
    <property type="entry name" value="HPPK"/>
    <property type="match status" value="1"/>
</dbReference>
<dbReference type="Pfam" id="PF00809">
    <property type="entry name" value="Pterin_bind"/>
    <property type="match status" value="1"/>
</dbReference>